<dbReference type="InterPro" id="IPR011009">
    <property type="entry name" value="Kinase-like_dom_sf"/>
</dbReference>
<dbReference type="OMA" id="GDNYTSM"/>
<dbReference type="AlphaFoldDB" id="A0A7R8Z066"/>
<dbReference type="SMART" id="SM00587">
    <property type="entry name" value="CHK"/>
    <property type="match status" value="1"/>
</dbReference>
<protein>
    <recommendedName>
        <fullName evidence="1">CHK kinase-like domain-containing protein</fullName>
    </recommendedName>
</protein>
<reference evidence="2 3" key="1">
    <citation type="submission" date="2020-11" db="EMBL/GenBank/DDBJ databases">
        <authorList>
            <person name="Wallbank WR R."/>
            <person name="Pardo Diaz C."/>
            <person name="Kozak K."/>
            <person name="Martin S."/>
            <person name="Jiggins C."/>
            <person name="Moest M."/>
            <person name="Warren A I."/>
            <person name="Generalovic N T."/>
            <person name="Byers J.R.P. K."/>
            <person name="Montejo-Kovacevich G."/>
            <person name="Yen C E."/>
        </authorList>
    </citation>
    <scope>NUCLEOTIDE SEQUENCE [LARGE SCALE GENOMIC DNA]</scope>
</reference>
<dbReference type="InterPro" id="IPR004119">
    <property type="entry name" value="EcKL"/>
</dbReference>
<dbReference type="Proteomes" id="UP000594454">
    <property type="component" value="Chromosome 6"/>
</dbReference>
<evidence type="ECO:0000259" key="1">
    <source>
        <dbReference type="SMART" id="SM00587"/>
    </source>
</evidence>
<dbReference type="PANTHER" id="PTHR11012">
    <property type="entry name" value="PROTEIN KINASE-LIKE DOMAIN-CONTAINING"/>
    <property type="match status" value="1"/>
</dbReference>
<dbReference type="EMBL" id="LR899014">
    <property type="protein sequence ID" value="CAD7092044.1"/>
    <property type="molecule type" value="Genomic_DNA"/>
</dbReference>
<dbReference type="FunCoup" id="A0A7R8Z066">
    <property type="interactions" value="1"/>
</dbReference>
<accession>A0A7R8Z066</accession>
<name>A0A7R8Z066_HERIL</name>
<gene>
    <name evidence="2" type="ORF">HERILL_LOCUS14434</name>
</gene>
<organism evidence="2 3">
    <name type="scientific">Hermetia illucens</name>
    <name type="common">Black soldier fly</name>
    <dbReference type="NCBI Taxonomy" id="343691"/>
    <lineage>
        <taxon>Eukaryota</taxon>
        <taxon>Metazoa</taxon>
        <taxon>Ecdysozoa</taxon>
        <taxon>Arthropoda</taxon>
        <taxon>Hexapoda</taxon>
        <taxon>Insecta</taxon>
        <taxon>Pterygota</taxon>
        <taxon>Neoptera</taxon>
        <taxon>Endopterygota</taxon>
        <taxon>Diptera</taxon>
        <taxon>Brachycera</taxon>
        <taxon>Stratiomyomorpha</taxon>
        <taxon>Stratiomyidae</taxon>
        <taxon>Hermetiinae</taxon>
        <taxon>Hermetia</taxon>
    </lineage>
</organism>
<dbReference type="SUPFAM" id="SSF56112">
    <property type="entry name" value="Protein kinase-like (PK-like)"/>
    <property type="match status" value="1"/>
</dbReference>
<feature type="domain" description="CHK kinase-like" evidence="1">
    <location>
        <begin position="135"/>
        <end position="333"/>
    </location>
</feature>
<proteinExistence type="predicted"/>
<dbReference type="OrthoDB" id="191037at2759"/>
<evidence type="ECO:0000313" key="2">
    <source>
        <dbReference type="EMBL" id="CAD7092044.1"/>
    </source>
</evidence>
<dbReference type="Pfam" id="PF02958">
    <property type="entry name" value="EcKL"/>
    <property type="match status" value="1"/>
</dbReference>
<sequence>MGVNEETSSTSTLTLQLFQDIFKDSDPGVTIDNFEEARGSGKGDNYTAALYRVHLKGYCRNSTDGKKLKWEKSVICKQLPHSVVIREAYKSVELFRNEVEFYTTILPELIAFQRSKTNDIFKAIPKIYLARDDLIIMEDLHTRNFQMPDRQKGLSVEETEAALKEIAKLHSLSLAYKAKNPKGFERLKSLIREAIFSSTKEDWYKKYYEQLTKNAIDMVSDVLPKNSKYVESITTFAGSSSFFKRIIELINVESELSVICHGDCWTNNFLYRYNEEGHVVETVLVDFQCIRYGSLALDVSNLIYCCTSKEMRDKHLQSFLRLYTGELFKQLKTLGHLSESYSTEDKCFELVNSDLKTYGKFALGLAMDILPMSTCASEDAPDLFQNRSEEATGAPELNFPPNDLCRQKMAEIVVDLVDSGML</sequence>
<dbReference type="InterPro" id="IPR015897">
    <property type="entry name" value="CHK_kinase-like"/>
</dbReference>
<dbReference type="InParanoid" id="A0A7R8Z066"/>
<keyword evidence="3" id="KW-1185">Reference proteome</keyword>
<evidence type="ECO:0000313" key="3">
    <source>
        <dbReference type="Proteomes" id="UP000594454"/>
    </source>
</evidence>
<dbReference type="PANTHER" id="PTHR11012:SF30">
    <property type="entry name" value="PROTEIN KINASE-LIKE DOMAIN-CONTAINING"/>
    <property type="match status" value="1"/>
</dbReference>
<dbReference type="Gene3D" id="3.90.1200.10">
    <property type="match status" value="1"/>
</dbReference>